<organism evidence="3 4">
    <name type="scientific">Cognatilysobacter xinjiangensis</name>
    <dbReference type="NCBI Taxonomy" id="546892"/>
    <lineage>
        <taxon>Bacteria</taxon>
        <taxon>Pseudomonadati</taxon>
        <taxon>Pseudomonadota</taxon>
        <taxon>Gammaproteobacteria</taxon>
        <taxon>Lysobacterales</taxon>
        <taxon>Lysobacteraceae</taxon>
        <taxon>Cognatilysobacter</taxon>
    </lineage>
</organism>
<protein>
    <submittedName>
        <fullName evidence="3">WYL domain-containing protein</fullName>
    </submittedName>
</protein>
<dbReference type="PANTHER" id="PTHR34580:SF1">
    <property type="entry name" value="PROTEIN PAFC"/>
    <property type="match status" value="1"/>
</dbReference>
<dbReference type="InterPro" id="IPR051534">
    <property type="entry name" value="CBASS_pafABC_assoc_protein"/>
</dbReference>
<dbReference type="PROSITE" id="PS52050">
    <property type="entry name" value="WYL"/>
    <property type="match status" value="1"/>
</dbReference>
<dbReference type="Proteomes" id="UP000643403">
    <property type="component" value="Unassembled WGS sequence"/>
</dbReference>
<dbReference type="InterPro" id="IPR057727">
    <property type="entry name" value="WCX_dom"/>
</dbReference>
<accession>A0ABQ3C9N0</accession>
<gene>
    <name evidence="3" type="ORF">GCM10008101_27910</name>
</gene>
<feature type="domain" description="WCX" evidence="2">
    <location>
        <begin position="244"/>
        <end position="320"/>
    </location>
</feature>
<evidence type="ECO:0000313" key="4">
    <source>
        <dbReference type="Proteomes" id="UP000643403"/>
    </source>
</evidence>
<proteinExistence type="predicted"/>
<evidence type="ECO:0000259" key="1">
    <source>
        <dbReference type="Pfam" id="PF13280"/>
    </source>
</evidence>
<keyword evidence="4" id="KW-1185">Reference proteome</keyword>
<dbReference type="Pfam" id="PF13280">
    <property type="entry name" value="WYL"/>
    <property type="match status" value="1"/>
</dbReference>
<comment type="caution">
    <text evidence="3">The sequence shown here is derived from an EMBL/GenBank/DDBJ whole genome shotgun (WGS) entry which is preliminary data.</text>
</comment>
<dbReference type="PANTHER" id="PTHR34580">
    <property type="match status" value="1"/>
</dbReference>
<dbReference type="Pfam" id="PF25583">
    <property type="entry name" value="WCX"/>
    <property type="match status" value="1"/>
</dbReference>
<sequence length="347" mass="38661">MTLARQWAMLRCIPRHPHRVTVGELRERLRDRGFHVTARTIERDLHGLSDVFPLMADERSKPFGWSWTPGAAFEFAPGFSPPQAVSLLLARTHLQPLLPSSMHSELVPLYAMAESALEDSGWRDWHLRMAVVPTTQQLMPPKIEANTLAILHGALGRRRCLEGYYRAKGARTSKPVLIHPLGLLVRGAVRYLVCTLFDYGDIRQLAVHRLTDLREVGAPYREPDGFCLQTYASRSATRYESRGPVQLVARFQPDAAEHLFETPLSKDQTTRALPDGRIEVSAVVEWDQPLRWWLLAFGSRVEVIEPAELRADLSRELCAAAAAYAHGPGTVPAGAPATTAIEAAELA</sequence>
<dbReference type="EMBL" id="BMXY01000005">
    <property type="protein sequence ID" value="GGZ72094.1"/>
    <property type="molecule type" value="Genomic_DNA"/>
</dbReference>
<evidence type="ECO:0000313" key="3">
    <source>
        <dbReference type="EMBL" id="GGZ72094.1"/>
    </source>
</evidence>
<evidence type="ECO:0000259" key="2">
    <source>
        <dbReference type="Pfam" id="PF25583"/>
    </source>
</evidence>
<feature type="domain" description="WYL" evidence="1">
    <location>
        <begin position="147"/>
        <end position="214"/>
    </location>
</feature>
<name>A0ABQ3C9N0_9GAMM</name>
<reference evidence="4" key="1">
    <citation type="journal article" date="2019" name="Int. J. Syst. Evol. Microbiol.">
        <title>The Global Catalogue of Microorganisms (GCM) 10K type strain sequencing project: providing services to taxonomists for standard genome sequencing and annotation.</title>
        <authorList>
            <consortium name="The Broad Institute Genomics Platform"/>
            <consortium name="The Broad Institute Genome Sequencing Center for Infectious Disease"/>
            <person name="Wu L."/>
            <person name="Ma J."/>
        </authorList>
    </citation>
    <scope>NUCLEOTIDE SEQUENCE [LARGE SCALE GENOMIC DNA]</scope>
    <source>
        <strain evidence="4">KCTC 22558</strain>
    </source>
</reference>
<dbReference type="InterPro" id="IPR026881">
    <property type="entry name" value="WYL_dom"/>
</dbReference>